<evidence type="ECO:0000256" key="3">
    <source>
        <dbReference type="ARBA" id="ARBA00022946"/>
    </source>
</evidence>
<dbReference type="InterPro" id="IPR050700">
    <property type="entry name" value="YIM1/Zinc_Alcohol_DH_Fams"/>
</dbReference>
<dbReference type="SUPFAM" id="SSF51735">
    <property type="entry name" value="NAD(P)-binding Rossmann-fold domains"/>
    <property type="match status" value="1"/>
</dbReference>
<dbReference type="OrthoDB" id="48317at2759"/>
<dbReference type="InterPro" id="IPR036291">
    <property type="entry name" value="NAD(P)-bd_dom_sf"/>
</dbReference>
<evidence type="ECO:0000259" key="6">
    <source>
        <dbReference type="SMART" id="SM00829"/>
    </source>
</evidence>
<keyword evidence="8" id="KW-1185">Reference proteome</keyword>
<dbReference type="InterPro" id="IPR011032">
    <property type="entry name" value="GroES-like_sf"/>
</dbReference>
<dbReference type="SUPFAM" id="SSF50129">
    <property type="entry name" value="GroES-like"/>
    <property type="match status" value="1"/>
</dbReference>
<comment type="subcellular location">
    <subcellularLocation>
        <location evidence="1">Mitochondrion</location>
    </subcellularLocation>
</comment>
<comment type="caution">
    <text evidence="7">The sequence shown here is derived from an EMBL/GenBank/DDBJ whole genome shotgun (WGS) entry which is preliminary data.</text>
</comment>
<dbReference type="OMA" id="PVVPGWD"/>
<evidence type="ECO:0000256" key="5">
    <source>
        <dbReference type="ARBA" id="ARBA00023128"/>
    </source>
</evidence>
<gene>
    <name evidence="7" type="ORF">TCAL_06359</name>
</gene>
<dbReference type="SMART" id="SM00829">
    <property type="entry name" value="PKS_ER"/>
    <property type="match status" value="1"/>
</dbReference>
<dbReference type="Proteomes" id="UP000318571">
    <property type="component" value="Chromosome 5"/>
</dbReference>
<dbReference type="Gene3D" id="3.40.50.720">
    <property type="entry name" value="NAD(P)-binding Rossmann-like Domain"/>
    <property type="match status" value="1"/>
</dbReference>
<evidence type="ECO:0000256" key="4">
    <source>
        <dbReference type="ARBA" id="ARBA00023002"/>
    </source>
</evidence>
<keyword evidence="5" id="KW-0496">Mitochondrion</keyword>
<comment type="similarity">
    <text evidence="2">Belongs to the zinc-containing alcohol dehydrogenase family. Quinone oxidoreductase subfamily.</text>
</comment>
<sequence length="378" mass="40519">MLGLMSLGSCPLRPSCLRRSFSAWRLTAFEGPAALTLDRQEVPVLRQPDDLLVRVHAASFNPLDTAMCRGYGRRVLSTTRCLSNNGTVEELPMILGRDFAGTVEYAGQGCGSAFRPGDAVYGAVFPASSGTWADYVVASKYLTHLKPASLSFEAAAALPYAGLTAWSALAITAGIVGTTHQPRRVLLLGASGGVGHIALQLLHAWDCQVVAVCSSANQEFIRQQFKPSHTLSYQDPNYAQNLSQLSGFDVILDCSGQKAESFTPLLKSSPEACFVSLDSPLLSSTDNQGLIRGGLSVLSNLIGSNVKALSTSGGTVRWGYFGPVPGALGSMSQLVEQNRLKPVIDRVFDFQDMPLAMKHVQNRGGQRGKVVLRVKKEE</sequence>
<dbReference type="InterPro" id="IPR020843">
    <property type="entry name" value="ER"/>
</dbReference>
<proteinExistence type="inferred from homology"/>
<dbReference type="Gene3D" id="3.90.180.10">
    <property type="entry name" value="Medium-chain alcohol dehydrogenases, catalytic domain"/>
    <property type="match status" value="1"/>
</dbReference>
<evidence type="ECO:0000313" key="7">
    <source>
        <dbReference type="EMBL" id="TRY76355.1"/>
    </source>
</evidence>
<evidence type="ECO:0000256" key="1">
    <source>
        <dbReference type="ARBA" id="ARBA00004173"/>
    </source>
</evidence>
<accession>A0A553PF82</accession>
<dbReference type="GO" id="GO:0016491">
    <property type="term" value="F:oxidoreductase activity"/>
    <property type="evidence" value="ECO:0007669"/>
    <property type="project" value="UniProtKB-KW"/>
</dbReference>
<dbReference type="Pfam" id="PF13602">
    <property type="entry name" value="ADH_zinc_N_2"/>
    <property type="match status" value="1"/>
</dbReference>
<dbReference type="AlphaFoldDB" id="A0A553PF82"/>
<protein>
    <recommendedName>
        <fullName evidence="6">Enoyl reductase (ER) domain-containing protein</fullName>
    </recommendedName>
</protein>
<name>A0A553PF82_TIGCA</name>
<dbReference type="PANTHER" id="PTHR11695">
    <property type="entry name" value="ALCOHOL DEHYDROGENASE RELATED"/>
    <property type="match status" value="1"/>
</dbReference>
<keyword evidence="3" id="KW-0809">Transit peptide</keyword>
<evidence type="ECO:0000256" key="2">
    <source>
        <dbReference type="ARBA" id="ARBA00010371"/>
    </source>
</evidence>
<dbReference type="STRING" id="6832.A0A553PF82"/>
<dbReference type="GO" id="GO:0005739">
    <property type="term" value="C:mitochondrion"/>
    <property type="evidence" value="ECO:0007669"/>
    <property type="project" value="UniProtKB-SubCell"/>
</dbReference>
<organism evidence="7 8">
    <name type="scientific">Tigriopus californicus</name>
    <name type="common">Marine copepod</name>
    <dbReference type="NCBI Taxonomy" id="6832"/>
    <lineage>
        <taxon>Eukaryota</taxon>
        <taxon>Metazoa</taxon>
        <taxon>Ecdysozoa</taxon>
        <taxon>Arthropoda</taxon>
        <taxon>Crustacea</taxon>
        <taxon>Multicrustacea</taxon>
        <taxon>Hexanauplia</taxon>
        <taxon>Copepoda</taxon>
        <taxon>Harpacticoida</taxon>
        <taxon>Harpacticidae</taxon>
        <taxon>Tigriopus</taxon>
    </lineage>
</organism>
<reference evidence="7 8" key="1">
    <citation type="journal article" date="2018" name="Nat. Ecol. Evol.">
        <title>Genomic signatures of mitonuclear coevolution across populations of Tigriopus californicus.</title>
        <authorList>
            <person name="Barreto F.S."/>
            <person name="Watson E.T."/>
            <person name="Lima T.G."/>
            <person name="Willett C.S."/>
            <person name="Edmands S."/>
            <person name="Li W."/>
            <person name="Burton R.S."/>
        </authorList>
    </citation>
    <scope>NUCLEOTIDE SEQUENCE [LARGE SCALE GENOMIC DNA]</scope>
    <source>
        <strain evidence="7 8">San Diego</strain>
    </source>
</reference>
<dbReference type="PANTHER" id="PTHR11695:SF294">
    <property type="entry name" value="RETICULON-4-INTERACTING PROTEIN 1, MITOCHONDRIAL"/>
    <property type="match status" value="1"/>
</dbReference>
<dbReference type="FunFam" id="3.40.50.720:FF:000147">
    <property type="entry name" value="Reticulon-4-interacting protein 1 homolog, mitochondrial"/>
    <property type="match status" value="1"/>
</dbReference>
<feature type="domain" description="Enoyl reductase (ER)" evidence="6">
    <location>
        <begin position="31"/>
        <end position="372"/>
    </location>
</feature>
<keyword evidence="4" id="KW-0560">Oxidoreductase</keyword>
<dbReference type="InterPro" id="IPR013154">
    <property type="entry name" value="ADH-like_N"/>
</dbReference>
<evidence type="ECO:0000313" key="8">
    <source>
        <dbReference type="Proteomes" id="UP000318571"/>
    </source>
</evidence>
<dbReference type="EMBL" id="VCGU01000004">
    <property type="protein sequence ID" value="TRY76355.1"/>
    <property type="molecule type" value="Genomic_DNA"/>
</dbReference>
<dbReference type="Pfam" id="PF08240">
    <property type="entry name" value="ADH_N"/>
    <property type="match status" value="1"/>
</dbReference>